<keyword evidence="3" id="KW-1185">Reference proteome</keyword>
<dbReference type="EMBL" id="JAWDID010000039">
    <property type="protein sequence ID" value="MDU0342399.1"/>
    <property type="molecule type" value="Genomic_DNA"/>
</dbReference>
<evidence type="ECO:0000256" key="1">
    <source>
        <dbReference type="SAM" id="MobiDB-lite"/>
    </source>
</evidence>
<name>A0ABU3SC69_9HYPH</name>
<dbReference type="RefSeq" id="WP_316020176.1">
    <property type="nucleotide sequence ID" value="NZ_JAWDID010000039.1"/>
</dbReference>
<proteinExistence type="predicted"/>
<feature type="compositionally biased region" description="Basic and acidic residues" evidence="1">
    <location>
        <begin position="181"/>
        <end position="195"/>
    </location>
</feature>
<gene>
    <name evidence="2" type="ORF">RKE40_21080</name>
</gene>
<accession>A0ABU3SC69</accession>
<reference evidence="2 3" key="1">
    <citation type="submission" date="2023-09" db="EMBL/GenBank/DDBJ databases">
        <title>Whole genome shotgun sequencing (WGS) of Bosea sp. ZW T0_25, isolated from stored onions (Allium cepa).</title>
        <authorList>
            <person name="Stoll D.A."/>
            <person name="Huch M."/>
        </authorList>
    </citation>
    <scope>NUCLEOTIDE SEQUENCE [LARGE SCALE GENOMIC DNA]</scope>
    <source>
        <strain evidence="2 3">ZW T0_25</strain>
    </source>
</reference>
<protein>
    <submittedName>
        <fullName evidence="2">Uncharacterized protein</fullName>
    </submittedName>
</protein>
<organism evidence="2 3">
    <name type="scientific">Bosea rubneri</name>
    <dbReference type="NCBI Taxonomy" id="3075434"/>
    <lineage>
        <taxon>Bacteria</taxon>
        <taxon>Pseudomonadati</taxon>
        <taxon>Pseudomonadota</taxon>
        <taxon>Alphaproteobacteria</taxon>
        <taxon>Hyphomicrobiales</taxon>
        <taxon>Boseaceae</taxon>
        <taxon>Bosea</taxon>
    </lineage>
</organism>
<comment type="caution">
    <text evidence="2">The sequence shown here is derived from an EMBL/GenBank/DDBJ whole genome shotgun (WGS) entry which is preliminary data.</text>
</comment>
<sequence>MRTQEPETLSRFIAMMRHEFRSYYVGEGEADGQIESVEGRFALVASAGELAILFGVLNWPSGEAVAACGKCFQQWLSSRGHTGAGEDEAAINHIRLYIMAHGSSRFAPYEAPDEEVRDRVGWRRVDRAGADYLFQQDQPDAVQRLSDELRPHLRRARPYHLDRDPRQLRGAYGGAQLPMPDAHRDRGGGCEGNRR</sequence>
<dbReference type="Proteomes" id="UP001254257">
    <property type="component" value="Unassembled WGS sequence"/>
</dbReference>
<evidence type="ECO:0000313" key="3">
    <source>
        <dbReference type="Proteomes" id="UP001254257"/>
    </source>
</evidence>
<evidence type="ECO:0000313" key="2">
    <source>
        <dbReference type="EMBL" id="MDU0342399.1"/>
    </source>
</evidence>
<feature type="region of interest" description="Disordered" evidence="1">
    <location>
        <begin position="155"/>
        <end position="195"/>
    </location>
</feature>